<dbReference type="PROSITE" id="PS51257">
    <property type="entry name" value="PROKAR_LIPOPROTEIN"/>
    <property type="match status" value="1"/>
</dbReference>
<evidence type="ECO:0000256" key="1">
    <source>
        <dbReference type="SAM" id="Phobius"/>
    </source>
</evidence>
<organism evidence="2 3">
    <name type="scientific">Candidatus Chloroploca mongolica</name>
    <dbReference type="NCBI Taxonomy" id="2528176"/>
    <lineage>
        <taxon>Bacteria</taxon>
        <taxon>Bacillati</taxon>
        <taxon>Chloroflexota</taxon>
        <taxon>Chloroflexia</taxon>
        <taxon>Chloroflexales</taxon>
        <taxon>Chloroflexineae</taxon>
        <taxon>Oscillochloridaceae</taxon>
        <taxon>Candidatus Chloroploca</taxon>
    </lineage>
</organism>
<gene>
    <name evidence="2" type="ORF">EYB53_001975</name>
</gene>
<feature type="transmembrane region" description="Helical" evidence="1">
    <location>
        <begin position="12"/>
        <end position="35"/>
    </location>
</feature>
<name>A0ABS4D4V8_9CHLR</name>
<feature type="transmembrane region" description="Helical" evidence="1">
    <location>
        <begin position="138"/>
        <end position="163"/>
    </location>
</feature>
<accession>A0ABS4D4V8</accession>
<keyword evidence="1" id="KW-0812">Transmembrane</keyword>
<reference evidence="2 3" key="1">
    <citation type="submission" date="2021-03" db="EMBL/GenBank/DDBJ databases">
        <authorList>
            <person name="Grouzdev D.S."/>
        </authorList>
    </citation>
    <scope>NUCLEOTIDE SEQUENCE [LARGE SCALE GENOMIC DNA]</scope>
    <source>
        <strain evidence="2 3">M50-1</strain>
    </source>
</reference>
<comment type="caution">
    <text evidence="2">The sequence shown here is derived from an EMBL/GenBank/DDBJ whole genome shotgun (WGS) entry which is preliminary data.</text>
</comment>
<dbReference type="RefSeq" id="WP_135476196.1">
    <property type="nucleotide sequence ID" value="NZ_SIJK02000002.1"/>
</dbReference>
<keyword evidence="3" id="KW-1185">Reference proteome</keyword>
<proteinExistence type="predicted"/>
<keyword evidence="1" id="KW-0472">Membrane</keyword>
<evidence type="ECO:0000313" key="2">
    <source>
        <dbReference type="EMBL" id="MBP1464466.1"/>
    </source>
</evidence>
<feature type="transmembrane region" description="Helical" evidence="1">
    <location>
        <begin position="91"/>
        <end position="112"/>
    </location>
</feature>
<feature type="transmembrane region" description="Helical" evidence="1">
    <location>
        <begin position="55"/>
        <end position="79"/>
    </location>
</feature>
<dbReference type="Proteomes" id="UP001193081">
    <property type="component" value="Unassembled WGS sequence"/>
</dbReference>
<protein>
    <submittedName>
        <fullName evidence="2">Uncharacterized protein</fullName>
    </submittedName>
</protein>
<evidence type="ECO:0000313" key="3">
    <source>
        <dbReference type="Proteomes" id="UP001193081"/>
    </source>
</evidence>
<dbReference type="EMBL" id="SIJK02000002">
    <property type="protein sequence ID" value="MBP1464466.1"/>
    <property type="molecule type" value="Genomic_DNA"/>
</dbReference>
<sequence>MEQRRLWPTIAGIVGLLFGVMVCACGMLQSIAVLLDPSPLVLNGVELPSEAALSVALLGLGCYAVPSFLICGTGISVWWIYGRYDATQRRLLRLSVAMLLMLGCITFIWILLSVGSLQVLGPYVGTIFGQSTPQSLEIVVVALMCSSVAMLFLAAAAAIWWFFLRAKRA</sequence>
<keyword evidence="1" id="KW-1133">Transmembrane helix</keyword>